<keyword evidence="5" id="KW-0539">Nucleus</keyword>
<evidence type="ECO:0000256" key="4">
    <source>
        <dbReference type="ARBA" id="ARBA00023163"/>
    </source>
</evidence>
<evidence type="ECO:0000313" key="7">
    <source>
        <dbReference type="Proteomes" id="UP000504604"/>
    </source>
</evidence>
<keyword evidence="4" id="KW-0804">Transcription</keyword>
<dbReference type="OrthoDB" id="1569773at2759"/>
<dbReference type="Pfam" id="PF25797">
    <property type="entry name" value="PDF2_C"/>
    <property type="match status" value="1"/>
</dbReference>
<dbReference type="GeneID" id="105175143"/>
<evidence type="ECO:0000259" key="6">
    <source>
        <dbReference type="PROSITE" id="PS50848"/>
    </source>
</evidence>
<name>A0A6I9UCS5_SESIN</name>
<dbReference type="InterPro" id="IPR002913">
    <property type="entry name" value="START_lipid-bd_dom"/>
</dbReference>
<dbReference type="InterPro" id="IPR023393">
    <property type="entry name" value="START-like_dom_sf"/>
</dbReference>
<dbReference type="RefSeq" id="XP_011095790.1">
    <property type="nucleotide sequence ID" value="XM_011097488.2"/>
</dbReference>
<reference evidence="8" key="1">
    <citation type="submission" date="2025-08" db="UniProtKB">
        <authorList>
            <consortium name="RefSeq"/>
        </authorList>
    </citation>
    <scope>IDENTIFICATION</scope>
</reference>
<evidence type="ECO:0000256" key="1">
    <source>
        <dbReference type="ARBA" id="ARBA00023015"/>
    </source>
</evidence>
<evidence type="ECO:0000256" key="5">
    <source>
        <dbReference type="ARBA" id="ARBA00023242"/>
    </source>
</evidence>
<protein>
    <submittedName>
        <fullName evidence="8">Homeobox-leucine zipper protein PROTODERMAL FACTOR 2-like isoform X1</fullName>
    </submittedName>
</protein>
<dbReference type="CDD" id="cd08875">
    <property type="entry name" value="START_ArGLABRA2_like"/>
    <property type="match status" value="1"/>
</dbReference>
<dbReference type="Gene3D" id="3.30.530.20">
    <property type="match status" value="1"/>
</dbReference>
<gene>
    <name evidence="8" type="primary">LOC105175143</name>
</gene>
<accession>A0A6I9UCS5</accession>
<dbReference type="SMART" id="SM00234">
    <property type="entry name" value="START"/>
    <property type="match status" value="1"/>
</dbReference>
<organism evidence="7 8">
    <name type="scientific">Sesamum indicum</name>
    <name type="common">Oriental sesame</name>
    <name type="synonym">Sesamum orientale</name>
    <dbReference type="NCBI Taxonomy" id="4182"/>
    <lineage>
        <taxon>Eukaryota</taxon>
        <taxon>Viridiplantae</taxon>
        <taxon>Streptophyta</taxon>
        <taxon>Embryophyta</taxon>
        <taxon>Tracheophyta</taxon>
        <taxon>Spermatophyta</taxon>
        <taxon>Magnoliopsida</taxon>
        <taxon>eudicotyledons</taxon>
        <taxon>Gunneridae</taxon>
        <taxon>Pentapetalae</taxon>
        <taxon>asterids</taxon>
        <taxon>lamiids</taxon>
        <taxon>Lamiales</taxon>
        <taxon>Pedaliaceae</taxon>
        <taxon>Sesamum</taxon>
    </lineage>
</organism>
<keyword evidence="3" id="KW-0371">Homeobox</keyword>
<dbReference type="KEGG" id="sind:105175143"/>
<evidence type="ECO:0000256" key="2">
    <source>
        <dbReference type="ARBA" id="ARBA00023125"/>
    </source>
</evidence>
<dbReference type="SUPFAM" id="SSF55961">
    <property type="entry name" value="Bet v1-like"/>
    <property type="match status" value="2"/>
</dbReference>
<evidence type="ECO:0000256" key="3">
    <source>
        <dbReference type="ARBA" id="ARBA00023155"/>
    </source>
</evidence>
<keyword evidence="7" id="KW-1185">Reference proteome</keyword>
<dbReference type="InterPro" id="IPR057993">
    <property type="entry name" value="HD-Zip_IV_C"/>
</dbReference>
<dbReference type="GO" id="GO:0003677">
    <property type="term" value="F:DNA binding"/>
    <property type="evidence" value="ECO:0007669"/>
    <property type="project" value="UniProtKB-KW"/>
</dbReference>
<proteinExistence type="predicted"/>
<sequence>MKELKTQYELCTQIQELNTQVQDMKMAEGDRLGLSRNNGTDDDPKCKISRAAEIFAPSSLPIHDQAYHGICANFESFLNYDHAKTDIQRASDLLVSISACADVHKMKIIDLAVAASEELRLMALEREPLWLFDIDKGSEVLNVSEYRRRFVSLDPTLEEIIRVITEAEPSDLPNLNEKIECCSSENVCMSSYRTTNVDSEASRAIGVVFSNPVGLVNMFMDVDKWSATFSNIVSNAKILEVLSTGNQENPNGTLQVMVAEFHVPSPLVKTREIYFVRCSRQIDIDTWVVADVSLETIFPSPAVTCQRKPSGCVIQVLQDGLSTVTWVEHNAESNSVVNYMFRGILKSGFAFSAKRWVSSLERECDRIATLEAENESLNYMLTNNEGQLILVPFSKKIYMFSIWYCFAGFGAARTGLLKLAQRMVRQFNSNICSNVESVWRPLPVPGAEEILIKTSFNLDDPQIPRGVTVTVATSVWLPVKQNDVFSFLHSGYNRNKWDVLSHGLEIQDVIRMSSARNSTDCISVISVEGSSNRREITYLQESFSDSTAFYIVYAPVDVPAMHHILQGGCADSVAILPSGFAVLPEGSPDDDAATQNTILTIGFQIMDEQLTTPEELPPQSVLTAYRLMKETVSRIWTALLPKSGNALGVITIK</sequence>
<keyword evidence="1" id="KW-0805">Transcription regulation</keyword>
<dbReference type="Proteomes" id="UP000504604">
    <property type="component" value="Linkage group LG12"/>
</dbReference>
<feature type="domain" description="START" evidence="6">
    <location>
        <begin position="101"/>
        <end position="369"/>
    </location>
</feature>
<evidence type="ECO:0000313" key="8">
    <source>
        <dbReference type="RefSeq" id="XP_011095790.1"/>
    </source>
</evidence>
<dbReference type="PANTHER" id="PTHR45654:SF15">
    <property type="entry name" value="HOMEOBOX-LEUCINE ZIPPER PROTEIN PROTODERMAL FACTOR 2-LIKE"/>
    <property type="match status" value="1"/>
</dbReference>
<dbReference type="InParanoid" id="A0A6I9UCS5"/>
<dbReference type="InterPro" id="IPR042160">
    <property type="entry name" value="HD-Zip_IV"/>
</dbReference>
<dbReference type="PROSITE" id="PS50848">
    <property type="entry name" value="START"/>
    <property type="match status" value="1"/>
</dbReference>
<dbReference type="AlphaFoldDB" id="A0A6I9UCS5"/>
<dbReference type="GO" id="GO:0008289">
    <property type="term" value="F:lipid binding"/>
    <property type="evidence" value="ECO:0007669"/>
    <property type="project" value="InterPro"/>
</dbReference>
<dbReference type="Pfam" id="PF01852">
    <property type="entry name" value="START"/>
    <property type="match status" value="1"/>
</dbReference>
<keyword evidence="2" id="KW-0238">DNA-binding</keyword>
<dbReference type="PANTHER" id="PTHR45654">
    <property type="entry name" value="HOMEOBOX-LEUCINE ZIPPER PROTEIN MERISTEM L1"/>
    <property type="match status" value="1"/>
</dbReference>